<dbReference type="AlphaFoldDB" id="A0A9X3LZC0"/>
<evidence type="ECO:0000256" key="2">
    <source>
        <dbReference type="ARBA" id="ARBA00022840"/>
    </source>
</evidence>
<dbReference type="GO" id="GO:0005524">
    <property type="term" value="F:ATP binding"/>
    <property type="evidence" value="ECO:0007669"/>
    <property type="project" value="UniProtKB-UniRule"/>
</dbReference>
<keyword evidence="2 3" id="KW-0067">ATP-binding</keyword>
<keyword evidence="3 5" id="KW-0808">Transferase</keyword>
<dbReference type="InterPro" id="IPR001977">
    <property type="entry name" value="Depp_CoAkinase"/>
</dbReference>
<comment type="function">
    <text evidence="3">Catalyzes the phosphorylation of the 3'-hydroxyl group of dephosphocoenzyme A to form coenzyme A.</text>
</comment>
<organism evidence="5 7">
    <name type="scientific">Corynebacterium yonathiae</name>
    <dbReference type="NCBI Taxonomy" id="2913504"/>
    <lineage>
        <taxon>Bacteria</taxon>
        <taxon>Bacillati</taxon>
        <taxon>Actinomycetota</taxon>
        <taxon>Actinomycetes</taxon>
        <taxon>Mycobacteriales</taxon>
        <taxon>Corynebacteriaceae</taxon>
        <taxon>Corynebacterium</taxon>
    </lineage>
</organism>
<dbReference type="GO" id="GO:0004140">
    <property type="term" value="F:dephospho-CoA kinase activity"/>
    <property type="evidence" value="ECO:0007669"/>
    <property type="project" value="UniProtKB-UniRule"/>
</dbReference>
<evidence type="ECO:0000256" key="3">
    <source>
        <dbReference type="HAMAP-Rule" id="MF_00376"/>
    </source>
</evidence>
<comment type="similarity">
    <text evidence="3">Belongs to the CoaE family.</text>
</comment>
<dbReference type="GO" id="GO:0015937">
    <property type="term" value="P:coenzyme A biosynthetic process"/>
    <property type="evidence" value="ECO:0007669"/>
    <property type="project" value="UniProtKB-UniRule"/>
</dbReference>
<dbReference type="EMBL" id="JAKMUZ010000013">
    <property type="protein sequence ID" value="MCZ9296446.1"/>
    <property type="molecule type" value="Genomic_DNA"/>
</dbReference>
<dbReference type="PANTHER" id="PTHR10695:SF46">
    <property type="entry name" value="BIFUNCTIONAL COENZYME A SYNTHASE-RELATED"/>
    <property type="match status" value="1"/>
</dbReference>
<dbReference type="EMBL" id="JBBMGJ010000015">
    <property type="protein sequence ID" value="MEK0146025.1"/>
    <property type="molecule type" value="Genomic_DNA"/>
</dbReference>
<comment type="pathway">
    <text evidence="3">Cofactor biosynthesis; coenzyme A biosynthesis; CoA from (R)-pantothenate: step 5/5.</text>
</comment>
<comment type="catalytic activity">
    <reaction evidence="3">
        <text>3'-dephospho-CoA + ATP = ADP + CoA + H(+)</text>
        <dbReference type="Rhea" id="RHEA:18245"/>
        <dbReference type="ChEBI" id="CHEBI:15378"/>
        <dbReference type="ChEBI" id="CHEBI:30616"/>
        <dbReference type="ChEBI" id="CHEBI:57287"/>
        <dbReference type="ChEBI" id="CHEBI:57328"/>
        <dbReference type="ChEBI" id="CHEBI:456216"/>
        <dbReference type="EC" id="2.7.1.24"/>
    </reaction>
</comment>
<comment type="subcellular location">
    <subcellularLocation>
        <location evidence="3">Cytoplasm</location>
    </subcellularLocation>
</comment>
<evidence type="ECO:0000256" key="1">
    <source>
        <dbReference type="ARBA" id="ARBA00022741"/>
    </source>
</evidence>
<dbReference type="Pfam" id="PF01121">
    <property type="entry name" value="CoaE"/>
    <property type="match status" value="1"/>
</dbReference>
<keyword evidence="1 3" id="KW-0547">Nucleotide-binding</keyword>
<sequence>MKLIGLTGGIGSGKSTVAALCRERGWRIVDADAIAREVVQPGQPALSELAAAFGKDILLADGQLNRKELARRAFADKQHTELLNSITHPRIQEETQRQFAAARGDGCDFAVYDMPLLVDNGLDKDMDCVIVVDVTPEERVRRLITSRGLEEDDARRRIAAQVPDEVRLAAATHVIDNNGTLDQLRERTIEVMDRIAAESPKV</sequence>
<dbReference type="NCBIfam" id="TIGR00152">
    <property type="entry name" value="dephospho-CoA kinase"/>
    <property type="match status" value="1"/>
</dbReference>
<protein>
    <recommendedName>
        <fullName evidence="3 4">Dephospho-CoA kinase</fullName>
        <ecNumber evidence="3 4">2.7.1.24</ecNumber>
    </recommendedName>
    <alternativeName>
        <fullName evidence="3">Dephosphocoenzyme A kinase</fullName>
    </alternativeName>
</protein>
<feature type="binding site" evidence="3">
    <location>
        <begin position="11"/>
        <end position="16"/>
    </location>
    <ligand>
        <name>ATP</name>
        <dbReference type="ChEBI" id="CHEBI:30616"/>
    </ligand>
</feature>
<keyword evidence="3 5" id="KW-0418">Kinase</keyword>
<dbReference type="SUPFAM" id="SSF52540">
    <property type="entry name" value="P-loop containing nucleoside triphosphate hydrolases"/>
    <property type="match status" value="1"/>
</dbReference>
<dbReference type="EC" id="2.7.1.24" evidence="3 4"/>
<evidence type="ECO:0000256" key="4">
    <source>
        <dbReference type="NCBIfam" id="TIGR00152"/>
    </source>
</evidence>
<dbReference type="PROSITE" id="PS51219">
    <property type="entry name" value="DPCK"/>
    <property type="match status" value="1"/>
</dbReference>
<dbReference type="HAMAP" id="MF_00376">
    <property type="entry name" value="Dephospho_CoA_kinase"/>
    <property type="match status" value="1"/>
</dbReference>
<reference evidence="6 8" key="2">
    <citation type="submission" date="2024-01" db="EMBL/GenBank/DDBJ databases">
        <title>Description of two novel Corynebacterium species isolated from human nasal passages and skin.</title>
        <authorList>
            <person name="Popowitch E."/>
            <person name="Tran T.H."/>
            <person name="Escapa I.F."/>
            <person name="Bhatt E."/>
            <person name="Sozat A.K."/>
            <person name="Roberts A.Q."/>
            <person name="Segre J.A."/>
            <person name="Kong H."/>
            <person name="Conlan S."/>
            <person name="Lemon K.P."/>
            <person name="Kelly M.S."/>
        </authorList>
    </citation>
    <scope>NUCLEOTIDE SEQUENCE [LARGE SCALE GENOMIC DNA]</scope>
    <source>
        <strain evidence="6 8">KPL2619</strain>
    </source>
</reference>
<dbReference type="GO" id="GO:0005737">
    <property type="term" value="C:cytoplasm"/>
    <property type="evidence" value="ECO:0007669"/>
    <property type="project" value="UniProtKB-SubCell"/>
</dbReference>
<dbReference type="NCBIfam" id="NF002879">
    <property type="entry name" value="PRK03333.1"/>
    <property type="match status" value="1"/>
</dbReference>
<dbReference type="InterPro" id="IPR027417">
    <property type="entry name" value="P-loop_NTPase"/>
</dbReference>
<name>A0A9X3LZC0_9CORY</name>
<accession>A0A9X3LZC0</accession>
<reference evidence="5" key="1">
    <citation type="submission" date="2022-02" db="EMBL/GenBank/DDBJ databases">
        <title>Corynebacterium sp. from urogenital microbiome.</title>
        <authorList>
            <person name="Cappelli E.A."/>
            <person name="Ribeiro T.G."/>
            <person name="Peixe L."/>
        </authorList>
    </citation>
    <scope>NUCLEOTIDE SEQUENCE</scope>
    <source>
        <strain evidence="5">C21Ua_68</strain>
    </source>
</reference>
<keyword evidence="3" id="KW-0173">Coenzyme A biosynthesis</keyword>
<evidence type="ECO:0000313" key="7">
    <source>
        <dbReference type="Proteomes" id="UP001146439"/>
    </source>
</evidence>
<comment type="caution">
    <text evidence="5">The sequence shown here is derived from an EMBL/GenBank/DDBJ whole genome shotgun (WGS) entry which is preliminary data.</text>
</comment>
<dbReference type="Proteomes" id="UP001371299">
    <property type="component" value="Unassembled WGS sequence"/>
</dbReference>
<dbReference type="RefSeq" id="WP_238801840.1">
    <property type="nucleotide sequence ID" value="NZ_JAKMUZ010000013.1"/>
</dbReference>
<dbReference type="Gene3D" id="3.40.50.300">
    <property type="entry name" value="P-loop containing nucleotide triphosphate hydrolases"/>
    <property type="match status" value="1"/>
</dbReference>
<proteinExistence type="inferred from homology"/>
<keyword evidence="8" id="KW-1185">Reference proteome</keyword>
<keyword evidence="3" id="KW-0963">Cytoplasm</keyword>
<dbReference type="Proteomes" id="UP001146439">
    <property type="component" value="Unassembled WGS sequence"/>
</dbReference>
<evidence type="ECO:0000313" key="5">
    <source>
        <dbReference type="EMBL" id="MCZ9296446.1"/>
    </source>
</evidence>
<dbReference type="CDD" id="cd02022">
    <property type="entry name" value="DPCK"/>
    <property type="match status" value="1"/>
</dbReference>
<dbReference type="PANTHER" id="PTHR10695">
    <property type="entry name" value="DEPHOSPHO-COA KINASE-RELATED"/>
    <property type="match status" value="1"/>
</dbReference>
<evidence type="ECO:0000313" key="6">
    <source>
        <dbReference type="EMBL" id="MEK0146025.1"/>
    </source>
</evidence>
<gene>
    <name evidence="3 5" type="primary">coaE</name>
    <name evidence="5" type="ORF">L8V22_07745</name>
    <name evidence="6" type="ORF">WMQ01_08095</name>
</gene>
<evidence type="ECO:0000313" key="8">
    <source>
        <dbReference type="Proteomes" id="UP001371299"/>
    </source>
</evidence>